<accession>A0A419WAQ7</accession>
<proteinExistence type="predicted"/>
<dbReference type="NCBIfam" id="TIGR01909">
    <property type="entry name" value="C_GCAxxG_C_C"/>
    <property type="match status" value="1"/>
</dbReference>
<evidence type="ECO:0000313" key="2">
    <source>
        <dbReference type="Proteomes" id="UP000283387"/>
    </source>
</evidence>
<name>A0A419WAQ7_9BACT</name>
<dbReference type="AlphaFoldDB" id="A0A419WAQ7"/>
<keyword evidence="2" id="KW-1185">Reference proteome</keyword>
<sequence length="148" mass="16159">MNRTDKALACFENFNCCQAVLTAFNKEIGLTEAYCLKLGAGFGGGMNCGETCGAVTGAYMVLGLSKAYATPTPESKIKMKEDTLHFNRLFREKQGSLLCKELLGVNVSLPEGRAFAQENYLFETRCPHFIASACRILDQLLDAQKKGA</sequence>
<reference evidence="1 2" key="1">
    <citation type="submission" date="2018-09" db="EMBL/GenBank/DDBJ databases">
        <title>Genomic Encyclopedia of Archaeal and Bacterial Type Strains, Phase II (KMG-II): from individual species to whole genera.</title>
        <authorList>
            <person name="Goeker M."/>
        </authorList>
    </citation>
    <scope>NUCLEOTIDE SEQUENCE [LARGE SCALE GENOMIC DNA]</scope>
    <source>
        <strain evidence="1 2">DSM 27148</strain>
    </source>
</reference>
<dbReference type="Proteomes" id="UP000283387">
    <property type="component" value="Unassembled WGS sequence"/>
</dbReference>
<organism evidence="1 2">
    <name type="scientific">Mangrovibacterium diazotrophicum</name>
    <dbReference type="NCBI Taxonomy" id="1261403"/>
    <lineage>
        <taxon>Bacteria</taxon>
        <taxon>Pseudomonadati</taxon>
        <taxon>Bacteroidota</taxon>
        <taxon>Bacteroidia</taxon>
        <taxon>Marinilabiliales</taxon>
        <taxon>Prolixibacteraceae</taxon>
        <taxon>Mangrovibacterium</taxon>
    </lineage>
</organism>
<dbReference type="RefSeq" id="WP_170154561.1">
    <property type="nucleotide sequence ID" value="NZ_RAPN01000001.1"/>
</dbReference>
<dbReference type="EMBL" id="RAPN01000001">
    <property type="protein sequence ID" value="RKD92496.1"/>
    <property type="molecule type" value="Genomic_DNA"/>
</dbReference>
<evidence type="ECO:0000313" key="1">
    <source>
        <dbReference type="EMBL" id="RKD92496.1"/>
    </source>
</evidence>
<dbReference type="InterPro" id="IPR010181">
    <property type="entry name" value="CGCAxxGCC_motif"/>
</dbReference>
<dbReference type="Pfam" id="PF09719">
    <property type="entry name" value="C_GCAxxG_C_C"/>
    <property type="match status" value="1"/>
</dbReference>
<comment type="caution">
    <text evidence="1">The sequence shown here is derived from an EMBL/GenBank/DDBJ whole genome shotgun (WGS) entry which is preliminary data.</text>
</comment>
<gene>
    <name evidence="1" type="ORF">BC643_2869</name>
</gene>
<protein>
    <submittedName>
        <fullName evidence="1">C_GCAxxG_C_C family probable redox protein</fullName>
    </submittedName>
</protein>